<protein>
    <submittedName>
        <fullName evidence="2">PRC-barrel domain protein</fullName>
    </submittedName>
</protein>
<accession>A0A4Y7R5P8</accession>
<evidence type="ECO:0000259" key="1">
    <source>
        <dbReference type="Pfam" id="PF05239"/>
    </source>
</evidence>
<dbReference type="Gene3D" id="2.30.30.240">
    <property type="entry name" value="PRC-barrel domain"/>
    <property type="match status" value="1"/>
</dbReference>
<dbReference type="SUPFAM" id="SSF50346">
    <property type="entry name" value="PRC-barrel domain"/>
    <property type="match status" value="1"/>
</dbReference>
<feature type="domain" description="PRC-barrel" evidence="1">
    <location>
        <begin position="2"/>
        <end position="77"/>
    </location>
</feature>
<dbReference type="EMBL" id="QFGA01000004">
    <property type="protein sequence ID" value="TEB04294.1"/>
    <property type="molecule type" value="Genomic_DNA"/>
</dbReference>
<evidence type="ECO:0000313" key="3">
    <source>
        <dbReference type="Proteomes" id="UP000298324"/>
    </source>
</evidence>
<proteinExistence type="predicted"/>
<name>A0A4Y7R5P8_9FIRM</name>
<dbReference type="PANTHER" id="PTHR40061">
    <property type="entry name" value="SPORULATION PROTEIN YLMC-RELATED"/>
    <property type="match status" value="1"/>
</dbReference>
<dbReference type="Pfam" id="PF05239">
    <property type="entry name" value="PRC"/>
    <property type="match status" value="1"/>
</dbReference>
<comment type="caution">
    <text evidence="2">The sequence shown here is derived from an EMBL/GenBank/DDBJ whole genome shotgun (WGS) entry which is preliminary data.</text>
</comment>
<evidence type="ECO:0000313" key="2">
    <source>
        <dbReference type="EMBL" id="TEB04294.1"/>
    </source>
</evidence>
<dbReference type="PANTHER" id="PTHR40061:SF1">
    <property type="entry name" value="SPORULATION PROTEIN YLMC-RELATED"/>
    <property type="match status" value="1"/>
</dbReference>
<gene>
    <name evidence="2" type="ORF">Psch_04020</name>
</gene>
<dbReference type="RefSeq" id="WP_190259449.1">
    <property type="nucleotide sequence ID" value="NZ_QFGA01000004.1"/>
</dbReference>
<dbReference type="NCBIfam" id="TIGR02888">
    <property type="entry name" value="spore_YlmC_YmxH"/>
    <property type="match status" value="1"/>
</dbReference>
<keyword evidence="3" id="KW-1185">Reference proteome</keyword>
<dbReference type="AlphaFoldDB" id="A0A4Y7R5P8"/>
<dbReference type="InterPro" id="IPR027275">
    <property type="entry name" value="PRC-brl_dom"/>
</dbReference>
<dbReference type="InterPro" id="IPR011033">
    <property type="entry name" value="PRC_barrel-like_sf"/>
</dbReference>
<dbReference type="Proteomes" id="UP000298324">
    <property type="component" value="Unassembled WGS sequence"/>
</dbReference>
<dbReference type="InterPro" id="IPR014238">
    <property type="entry name" value="Spore_YlmC/YmxH"/>
</dbReference>
<sequence>MAFKISELVQRDIVNLIDGSKLGAVKDVQIDLATGQVLALVLGSGERKFYGLLDAGRDVVVPWEKIRKIGIHTVLVEAETPSTRPLMAKWSG</sequence>
<reference evidence="2 3" key="1">
    <citation type="journal article" date="2018" name="Environ. Microbiol.">
        <title>Novel energy conservation strategies and behaviour of Pelotomaculum schinkii driving syntrophic propionate catabolism.</title>
        <authorList>
            <person name="Hidalgo-Ahumada C.A.P."/>
            <person name="Nobu M.K."/>
            <person name="Narihiro T."/>
            <person name="Tamaki H."/>
            <person name="Liu W.T."/>
            <person name="Kamagata Y."/>
            <person name="Stams A.J.M."/>
            <person name="Imachi H."/>
            <person name="Sousa D.Z."/>
        </authorList>
    </citation>
    <scope>NUCLEOTIDE SEQUENCE [LARGE SCALE GENOMIC DNA]</scope>
    <source>
        <strain evidence="2 3">HH</strain>
    </source>
</reference>
<organism evidence="2 3">
    <name type="scientific">Pelotomaculum schinkii</name>
    <dbReference type="NCBI Taxonomy" id="78350"/>
    <lineage>
        <taxon>Bacteria</taxon>
        <taxon>Bacillati</taxon>
        <taxon>Bacillota</taxon>
        <taxon>Clostridia</taxon>
        <taxon>Eubacteriales</taxon>
        <taxon>Desulfotomaculaceae</taxon>
        <taxon>Pelotomaculum</taxon>
    </lineage>
</organism>